<comment type="caution">
    <text evidence="1">The sequence shown here is derived from an EMBL/GenBank/DDBJ whole genome shotgun (WGS) entry which is preliminary data.</text>
</comment>
<feature type="non-terminal residue" evidence="1">
    <location>
        <position position="1"/>
    </location>
</feature>
<name>A0A9D1VZK9_9FIRM</name>
<dbReference type="Proteomes" id="UP000824243">
    <property type="component" value="Unassembled WGS sequence"/>
</dbReference>
<dbReference type="AlphaFoldDB" id="A0A9D1VZK9"/>
<dbReference type="EMBL" id="DXFA01000186">
    <property type="protein sequence ID" value="HIX49602.1"/>
    <property type="molecule type" value="Genomic_DNA"/>
</dbReference>
<organism evidence="1 2">
    <name type="scientific">Candidatus Mediterraneibacter caccavium</name>
    <dbReference type="NCBI Taxonomy" id="2838661"/>
    <lineage>
        <taxon>Bacteria</taxon>
        <taxon>Bacillati</taxon>
        <taxon>Bacillota</taxon>
        <taxon>Clostridia</taxon>
        <taxon>Lachnospirales</taxon>
        <taxon>Lachnospiraceae</taxon>
        <taxon>Mediterraneibacter</taxon>
    </lineage>
</organism>
<sequence length="71" mass="8064">TMNEASAAMIREKDEKRNCLIPIYMDDAKLPKLDPDINYIPVNGKNGSLTEIETADKIIRIVKGYVRGREK</sequence>
<accession>A0A9D1VZK9</accession>
<evidence type="ECO:0000313" key="2">
    <source>
        <dbReference type="Proteomes" id="UP000824243"/>
    </source>
</evidence>
<reference evidence="1" key="2">
    <citation type="submission" date="2021-04" db="EMBL/GenBank/DDBJ databases">
        <authorList>
            <person name="Gilroy R."/>
        </authorList>
    </citation>
    <scope>NUCLEOTIDE SEQUENCE</scope>
    <source>
        <strain evidence="1">ChiSjej5B23-15282</strain>
    </source>
</reference>
<proteinExistence type="predicted"/>
<evidence type="ECO:0000313" key="1">
    <source>
        <dbReference type="EMBL" id="HIX49602.1"/>
    </source>
</evidence>
<gene>
    <name evidence="1" type="ORF">H9981_11445</name>
</gene>
<protein>
    <submittedName>
        <fullName evidence="1">Uncharacterized protein</fullName>
    </submittedName>
</protein>
<reference evidence="1" key="1">
    <citation type="journal article" date="2021" name="PeerJ">
        <title>Extensive microbial diversity within the chicken gut microbiome revealed by metagenomics and culture.</title>
        <authorList>
            <person name="Gilroy R."/>
            <person name="Ravi A."/>
            <person name="Getino M."/>
            <person name="Pursley I."/>
            <person name="Horton D.L."/>
            <person name="Alikhan N.F."/>
            <person name="Baker D."/>
            <person name="Gharbi K."/>
            <person name="Hall N."/>
            <person name="Watson M."/>
            <person name="Adriaenssens E.M."/>
            <person name="Foster-Nyarko E."/>
            <person name="Jarju S."/>
            <person name="Secka A."/>
            <person name="Antonio M."/>
            <person name="Oren A."/>
            <person name="Chaudhuri R.R."/>
            <person name="La Ragione R."/>
            <person name="Hildebrand F."/>
            <person name="Pallen M.J."/>
        </authorList>
    </citation>
    <scope>NUCLEOTIDE SEQUENCE</scope>
    <source>
        <strain evidence="1">ChiSjej5B23-15282</strain>
    </source>
</reference>